<keyword evidence="7 11" id="KW-1133">Transmembrane helix</keyword>
<accession>A0A2Z4JAB7</accession>
<keyword evidence="5 11" id="KW-0812">Transmembrane</keyword>
<keyword evidence="3" id="KW-0813">Transport</keyword>
<dbReference type="Gene3D" id="1.20.1250.20">
    <property type="entry name" value="MFS general substrate transporter like domains"/>
    <property type="match status" value="2"/>
</dbReference>
<dbReference type="FunFam" id="1.20.1250.20:FF:000001">
    <property type="entry name" value="Dicarboxylate MFS transporter"/>
    <property type="match status" value="1"/>
</dbReference>
<evidence type="ECO:0000256" key="3">
    <source>
        <dbReference type="ARBA" id="ARBA00022448"/>
    </source>
</evidence>
<dbReference type="RefSeq" id="WP_112441252.1">
    <property type="nucleotide sequence ID" value="NZ_CP030073.1"/>
</dbReference>
<dbReference type="AlphaFoldDB" id="A0A2Z4JAB7"/>
<gene>
    <name evidence="13" type="ORF">DN051_37510</name>
</gene>
<feature type="transmembrane region" description="Helical" evidence="11">
    <location>
        <begin position="240"/>
        <end position="265"/>
    </location>
</feature>
<evidence type="ECO:0000256" key="1">
    <source>
        <dbReference type="ARBA" id="ARBA00004651"/>
    </source>
</evidence>
<comment type="similarity">
    <text evidence="2">Belongs to the major facilitator superfamily. Metabolite:H+ Symporter (MHS) family (TC 2.A.1.6) family.</text>
</comment>
<dbReference type="Pfam" id="PF07690">
    <property type="entry name" value="MFS_1"/>
    <property type="match status" value="1"/>
</dbReference>
<evidence type="ECO:0000256" key="6">
    <source>
        <dbReference type="ARBA" id="ARBA00022847"/>
    </source>
</evidence>
<evidence type="ECO:0000259" key="12">
    <source>
        <dbReference type="PROSITE" id="PS50850"/>
    </source>
</evidence>
<dbReference type="InterPro" id="IPR005829">
    <property type="entry name" value="Sugar_transporter_CS"/>
</dbReference>
<evidence type="ECO:0000256" key="8">
    <source>
        <dbReference type="ARBA" id="ARBA00023136"/>
    </source>
</evidence>
<dbReference type="GO" id="GO:0005886">
    <property type="term" value="C:plasma membrane"/>
    <property type="evidence" value="ECO:0007669"/>
    <property type="project" value="UniProtKB-SubCell"/>
</dbReference>
<feature type="transmembrane region" description="Helical" evidence="11">
    <location>
        <begin position="50"/>
        <end position="74"/>
    </location>
</feature>
<dbReference type="PROSITE" id="PS00217">
    <property type="entry name" value="SUGAR_TRANSPORT_2"/>
    <property type="match status" value="1"/>
</dbReference>
<evidence type="ECO:0000256" key="2">
    <source>
        <dbReference type="ARBA" id="ARBA00008240"/>
    </source>
</evidence>
<evidence type="ECO:0000256" key="10">
    <source>
        <dbReference type="ARBA" id="ARBA00039918"/>
    </source>
</evidence>
<sequence>MSTTGTSATPASPAAASFIGTAIEWYDYFIYGIATALVFNDVFFPSSDPLVGSLLAFMTLAVGFFVRPVGAVLFGHFGDRFGRKSTLVVTLLLMGGATFLIGLLPTYATIGVAAPILLIVLRLIQGLAVGGEWAGAVLIATENAPERKKTLYGSFAQFGSPGGLLVATLVFTALSRTVDTEQLHSWAWRIPFLASALLVPLGLFIRVRLAETAEYTKTAERQDQARVPFLRVLREEFRQVVIGTFAFSGVFLTYYLFTSFVLTYATETLDMPASIALPSNIIAAVVEGVFIYVGVLAARRITARRVAVWSAYALLVWSGPAFALMHTRQPALLYVAVGGAMVFVGTAYGVLAGEVAELFSKEVRYTGSSLCYHLAAAVGGGFGPVIATYLLSINGSSWPVAVFTAVVSLLTALACVALPRRESVQPAPDDRTAKLAV</sequence>
<dbReference type="PROSITE" id="PS50850">
    <property type="entry name" value="MFS"/>
    <property type="match status" value="1"/>
</dbReference>
<evidence type="ECO:0000313" key="14">
    <source>
        <dbReference type="Proteomes" id="UP000249616"/>
    </source>
</evidence>
<feature type="transmembrane region" description="Helical" evidence="11">
    <location>
        <begin position="372"/>
        <end position="392"/>
    </location>
</feature>
<organism evidence="13 14">
    <name type="scientific">Streptomyces cadmiisoli</name>
    <dbReference type="NCBI Taxonomy" id="2184053"/>
    <lineage>
        <taxon>Bacteria</taxon>
        <taxon>Bacillati</taxon>
        <taxon>Actinomycetota</taxon>
        <taxon>Actinomycetes</taxon>
        <taxon>Kitasatosporales</taxon>
        <taxon>Streptomycetaceae</taxon>
        <taxon>Streptomyces</taxon>
        <taxon>Streptomyces aurantiacus group</taxon>
    </lineage>
</organism>
<feature type="transmembrane region" description="Helical" evidence="11">
    <location>
        <begin position="116"/>
        <end position="139"/>
    </location>
</feature>
<dbReference type="PANTHER" id="PTHR43045:SF1">
    <property type="entry name" value="SHIKIMATE TRANSPORTER"/>
    <property type="match status" value="1"/>
</dbReference>
<evidence type="ECO:0000256" key="4">
    <source>
        <dbReference type="ARBA" id="ARBA00022475"/>
    </source>
</evidence>
<dbReference type="SUPFAM" id="SSF103473">
    <property type="entry name" value="MFS general substrate transporter"/>
    <property type="match status" value="1"/>
</dbReference>
<dbReference type="CDD" id="cd17369">
    <property type="entry name" value="MFS_ShiA_like"/>
    <property type="match status" value="1"/>
</dbReference>
<dbReference type="InterPro" id="IPR011701">
    <property type="entry name" value="MFS"/>
</dbReference>
<dbReference type="Proteomes" id="UP000249616">
    <property type="component" value="Chromosome"/>
</dbReference>
<feature type="transmembrane region" description="Helical" evidence="11">
    <location>
        <begin position="306"/>
        <end position="325"/>
    </location>
</feature>
<evidence type="ECO:0000256" key="5">
    <source>
        <dbReference type="ARBA" id="ARBA00022692"/>
    </source>
</evidence>
<protein>
    <recommendedName>
        <fullName evidence="10">Putative proline/betaine transporter</fullName>
    </recommendedName>
</protein>
<dbReference type="KEGG" id="scad:DN051_37510"/>
<feature type="transmembrane region" description="Helical" evidence="11">
    <location>
        <begin position="398"/>
        <end position="418"/>
    </location>
</feature>
<keyword evidence="6" id="KW-0769">Symport</keyword>
<evidence type="ECO:0000313" key="13">
    <source>
        <dbReference type="EMBL" id="AWW41648.1"/>
    </source>
</evidence>
<feature type="transmembrane region" description="Helical" evidence="11">
    <location>
        <begin position="86"/>
        <end position="110"/>
    </location>
</feature>
<evidence type="ECO:0000256" key="7">
    <source>
        <dbReference type="ARBA" id="ARBA00022989"/>
    </source>
</evidence>
<feature type="domain" description="Major facilitator superfamily (MFS) profile" evidence="12">
    <location>
        <begin position="13"/>
        <end position="423"/>
    </location>
</feature>
<evidence type="ECO:0000256" key="11">
    <source>
        <dbReference type="SAM" id="Phobius"/>
    </source>
</evidence>
<feature type="transmembrane region" description="Helical" evidence="11">
    <location>
        <begin position="277"/>
        <end position="299"/>
    </location>
</feature>
<comment type="subcellular location">
    <subcellularLocation>
        <location evidence="1">Cell membrane</location>
        <topology evidence="1">Multi-pass membrane protein</topology>
    </subcellularLocation>
</comment>
<keyword evidence="4" id="KW-1003">Cell membrane</keyword>
<keyword evidence="14" id="KW-1185">Reference proteome</keyword>
<name>A0A2Z4JAB7_9ACTN</name>
<proteinExistence type="inferred from homology"/>
<comment type="function">
    <text evidence="9">May be a proton symporter involved in the uptake of osmolytes such as proline and glycine betaine.</text>
</comment>
<dbReference type="InterPro" id="IPR020846">
    <property type="entry name" value="MFS_dom"/>
</dbReference>
<feature type="transmembrane region" description="Helical" evidence="11">
    <location>
        <begin position="151"/>
        <end position="174"/>
    </location>
</feature>
<dbReference type="GO" id="GO:0015293">
    <property type="term" value="F:symporter activity"/>
    <property type="evidence" value="ECO:0007669"/>
    <property type="project" value="UniProtKB-KW"/>
</dbReference>
<evidence type="ECO:0000256" key="9">
    <source>
        <dbReference type="ARBA" id="ARBA00037295"/>
    </source>
</evidence>
<dbReference type="PANTHER" id="PTHR43045">
    <property type="entry name" value="SHIKIMATE TRANSPORTER"/>
    <property type="match status" value="1"/>
</dbReference>
<feature type="transmembrane region" description="Helical" evidence="11">
    <location>
        <begin position="331"/>
        <end position="351"/>
    </location>
</feature>
<feature type="transmembrane region" description="Helical" evidence="11">
    <location>
        <begin position="186"/>
        <end position="205"/>
    </location>
</feature>
<keyword evidence="8 11" id="KW-0472">Membrane</keyword>
<dbReference type="InterPro" id="IPR036259">
    <property type="entry name" value="MFS_trans_sf"/>
</dbReference>
<reference evidence="13 14" key="1">
    <citation type="journal article" date="2019" name="Int. J. Syst. Evol. Microbiol.">
        <title>Streptomyces cadmiisoli sp. nov., a novel actinomycete isolated from cadmium-contaminated soil.</title>
        <authorList>
            <person name="Li K."/>
            <person name="Tang X."/>
            <person name="Zhao J."/>
            <person name="Guo Y."/>
            <person name="Tang Y."/>
            <person name="Gao J."/>
        </authorList>
    </citation>
    <scope>NUCLEOTIDE SEQUENCE [LARGE SCALE GENOMIC DNA]</scope>
    <source>
        <strain evidence="13 14">ZFG47</strain>
    </source>
</reference>
<dbReference type="EMBL" id="CP030073">
    <property type="protein sequence ID" value="AWW41648.1"/>
    <property type="molecule type" value="Genomic_DNA"/>
</dbReference>